<keyword evidence="2" id="KW-0479">Metal-binding</keyword>
<dbReference type="EMBL" id="AP023322">
    <property type="protein sequence ID" value="BCI63076.1"/>
    <property type="molecule type" value="Genomic_DNA"/>
</dbReference>
<sequence>MKTKETLYTLFFSPTHTSQTIAQAVADGLGIKHEVSINLTYHTPKEDIHIDGGWAVIAVPVYGGRISETAVERLSFIHAKNTRAILCVLYGNRDYEDALIELSDLTQKQGFIPISGGAFIGEHSYSRKNKEIASGRPDTQDINMAYRFGKISGEYIKNWGNKIPKLIVKGNVPYKVKGTQIPQAPITLYDICSQCGHCINICPTHAINNKIESSPEFCIKCCACVKECPNEARIFETPFTDWLYKNCSIPKKIEMFFCGKYKADNQPLPFYHPEDVL</sequence>
<evidence type="ECO:0000259" key="5">
    <source>
        <dbReference type="PROSITE" id="PS51379"/>
    </source>
</evidence>
<dbReference type="Gene3D" id="3.40.50.360">
    <property type="match status" value="1"/>
</dbReference>
<keyword evidence="1" id="KW-0004">4Fe-4S</keyword>
<dbReference type="SUPFAM" id="SSF54862">
    <property type="entry name" value="4Fe-4S ferredoxins"/>
    <property type="match status" value="1"/>
</dbReference>
<dbReference type="AlphaFoldDB" id="A0A7G1HTV7"/>
<keyword evidence="7" id="KW-1185">Reference proteome</keyword>
<dbReference type="Gene3D" id="3.30.70.20">
    <property type="match status" value="1"/>
</dbReference>
<name>A0A7G1HTV7_9BACT</name>
<dbReference type="InterPro" id="IPR029039">
    <property type="entry name" value="Flavoprotein-like_sf"/>
</dbReference>
<proteinExistence type="predicted"/>
<evidence type="ECO:0000256" key="1">
    <source>
        <dbReference type="ARBA" id="ARBA00022485"/>
    </source>
</evidence>
<reference evidence="7" key="1">
    <citation type="submission" date="2020-07" db="EMBL/GenBank/DDBJ databases">
        <title>Complete genome sequencing of Coprobacter sp. strain 2CBH44.</title>
        <authorList>
            <person name="Sakamoto M."/>
            <person name="Murakami T."/>
            <person name="Mori H."/>
        </authorList>
    </citation>
    <scope>NUCLEOTIDE SEQUENCE [LARGE SCALE GENOMIC DNA]</scope>
    <source>
        <strain evidence="7">2CBH44</strain>
    </source>
</reference>
<feature type="domain" description="4Fe-4S ferredoxin-type" evidence="5">
    <location>
        <begin position="215"/>
        <end position="238"/>
    </location>
</feature>
<dbReference type="Pfam" id="PF13237">
    <property type="entry name" value="Fer4_10"/>
    <property type="match status" value="1"/>
</dbReference>
<gene>
    <name evidence="6" type="ORF">Cop2CBH44_14290</name>
</gene>
<feature type="domain" description="4Fe-4S ferredoxin-type" evidence="5">
    <location>
        <begin position="183"/>
        <end position="212"/>
    </location>
</feature>
<evidence type="ECO:0000256" key="2">
    <source>
        <dbReference type="ARBA" id="ARBA00022723"/>
    </source>
</evidence>
<protein>
    <submittedName>
        <fullName evidence="6">Ferredoxin</fullName>
    </submittedName>
</protein>
<evidence type="ECO:0000313" key="6">
    <source>
        <dbReference type="EMBL" id="BCI63076.1"/>
    </source>
</evidence>
<evidence type="ECO:0000313" key="7">
    <source>
        <dbReference type="Proteomes" id="UP000594042"/>
    </source>
</evidence>
<dbReference type="InterPro" id="IPR050572">
    <property type="entry name" value="Fe-S_Ferredoxin"/>
</dbReference>
<dbReference type="PANTHER" id="PTHR43687:SF1">
    <property type="entry name" value="FERREDOXIN III"/>
    <property type="match status" value="1"/>
</dbReference>
<dbReference type="GO" id="GO:0046872">
    <property type="term" value="F:metal ion binding"/>
    <property type="evidence" value="ECO:0007669"/>
    <property type="project" value="UniProtKB-KW"/>
</dbReference>
<evidence type="ECO:0000256" key="4">
    <source>
        <dbReference type="ARBA" id="ARBA00023014"/>
    </source>
</evidence>
<dbReference type="RefSeq" id="WP_021931197.1">
    <property type="nucleotide sequence ID" value="NZ_AP023322.1"/>
</dbReference>
<dbReference type="PROSITE" id="PS51379">
    <property type="entry name" value="4FE4S_FER_2"/>
    <property type="match status" value="2"/>
</dbReference>
<dbReference type="Proteomes" id="UP000594042">
    <property type="component" value="Chromosome"/>
</dbReference>
<evidence type="ECO:0000256" key="3">
    <source>
        <dbReference type="ARBA" id="ARBA00023004"/>
    </source>
</evidence>
<dbReference type="KEGG" id="copr:Cop2CBH44_14290"/>
<dbReference type="InterPro" id="IPR017896">
    <property type="entry name" value="4Fe4S_Fe-S-bd"/>
</dbReference>
<accession>A0A7G1HTV7</accession>
<organism evidence="6 7">
    <name type="scientific">Coprobacter secundus subsp. similis</name>
    <dbReference type="NCBI Taxonomy" id="2751153"/>
    <lineage>
        <taxon>Bacteria</taxon>
        <taxon>Pseudomonadati</taxon>
        <taxon>Bacteroidota</taxon>
        <taxon>Bacteroidia</taxon>
        <taxon>Bacteroidales</taxon>
        <taxon>Barnesiellaceae</taxon>
        <taxon>Coprobacter</taxon>
    </lineage>
</organism>
<keyword evidence="3" id="KW-0408">Iron</keyword>
<dbReference type="SUPFAM" id="SSF52218">
    <property type="entry name" value="Flavoproteins"/>
    <property type="match status" value="1"/>
</dbReference>
<dbReference type="GO" id="GO:0051539">
    <property type="term" value="F:4 iron, 4 sulfur cluster binding"/>
    <property type="evidence" value="ECO:0007669"/>
    <property type="project" value="UniProtKB-KW"/>
</dbReference>
<dbReference type="PANTHER" id="PTHR43687">
    <property type="entry name" value="ADENYLYLSULFATE REDUCTASE, BETA SUBUNIT"/>
    <property type="match status" value="1"/>
</dbReference>
<keyword evidence="4" id="KW-0411">Iron-sulfur</keyword>